<dbReference type="PRINTS" id="PR00114">
    <property type="entry name" value="STPHPHTASE"/>
</dbReference>
<accession>A0A1V9A6G9</accession>
<dbReference type="STRING" id="1962155.B1813_11185"/>
<dbReference type="Proteomes" id="UP000192591">
    <property type="component" value="Unassembled WGS sequence"/>
</dbReference>
<evidence type="ECO:0000313" key="3">
    <source>
        <dbReference type="EMBL" id="OQO92712.1"/>
    </source>
</evidence>
<organism evidence="3 4">
    <name type="scientific">Saccharomonospora piscinae</name>
    <dbReference type="NCBI Taxonomy" id="687388"/>
    <lineage>
        <taxon>Bacteria</taxon>
        <taxon>Bacillati</taxon>
        <taxon>Actinomycetota</taxon>
        <taxon>Actinomycetes</taxon>
        <taxon>Pseudonocardiales</taxon>
        <taxon>Pseudonocardiaceae</taxon>
        <taxon>Saccharomonospora</taxon>
    </lineage>
</organism>
<gene>
    <name evidence="3" type="ORF">B1813_11185</name>
</gene>
<dbReference type="GO" id="GO:0016787">
    <property type="term" value="F:hydrolase activity"/>
    <property type="evidence" value="ECO:0007669"/>
    <property type="project" value="InterPro"/>
</dbReference>
<dbReference type="RefSeq" id="WP_081191735.1">
    <property type="nucleotide sequence ID" value="NZ_MWIH01000005.1"/>
</dbReference>
<evidence type="ECO:0000313" key="4">
    <source>
        <dbReference type="Proteomes" id="UP000192591"/>
    </source>
</evidence>
<reference evidence="3 4" key="1">
    <citation type="submission" date="2017-02" db="EMBL/GenBank/DDBJ databases">
        <title>Draft genome of Saccharomonospora sp. 154.</title>
        <authorList>
            <person name="Alonso-Carmona G.S."/>
            <person name="De La Haba R."/>
            <person name="Vera-Gargallo B."/>
            <person name="Sandoval-Trujillo A.H."/>
            <person name="Ramirez-Duran N."/>
            <person name="Ventosa A."/>
        </authorList>
    </citation>
    <scope>NUCLEOTIDE SEQUENCE [LARGE SCALE GENOMIC DNA]</scope>
    <source>
        <strain evidence="3 4">LRS4.154</strain>
    </source>
</reference>
<dbReference type="InterPro" id="IPR004843">
    <property type="entry name" value="Calcineurin-like_PHP"/>
</dbReference>
<dbReference type="AlphaFoldDB" id="A0A1V9A6G9"/>
<sequence>MDHPMFVVGDVHGHRDELADALRDAGLLDDADRWSGADASLWFLGDFVDRGPDGVAAIDLVRSLQQQAPSSDGSVETLLGNHEILLLGTYFFGDTTLPADAGAPAGRSFARSWAVNGGQVADQDALTREHVEWLITRPVVALAADHLLLHSDTLEYLDWGDTVDEINAEVKRVLAADDIMHWWGVWRRMTTRFAFRGPEGAEAADALLAQLGGDRVVHGHSVIADQVGVHPVELDAPHLYAGGRVLGVDTGLFAGGPCLVTELPYEPGEPTDDVGWESVSSRD</sequence>
<feature type="domain" description="Calcineurin-like phosphoesterase" evidence="2">
    <location>
        <begin position="6"/>
        <end position="222"/>
    </location>
</feature>
<feature type="region of interest" description="Disordered" evidence="1">
    <location>
        <begin position="264"/>
        <end position="283"/>
    </location>
</feature>
<proteinExistence type="predicted"/>
<dbReference type="EMBL" id="MWIH01000005">
    <property type="protein sequence ID" value="OQO92712.1"/>
    <property type="molecule type" value="Genomic_DNA"/>
</dbReference>
<comment type="caution">
    <text evidence="3">The sequence shown here is derived from an EMBL/GenBank/DDBJ whole genome shotgun (WGS) entry which is preliminary data.</text>
</comment>
<name>A0A1V9A6G9_SACPI</name>
<protein>
    <submittedName>
        <fullName evidence="3">Serine/threonine protein phosphatase</fullName>
    </submittedName>
</protein>
<evidence type="ECO:0000259" key="2">
    <source>
        <dbReference type="Pfam" id="PF00149"/>
    </source>
</evidence>
<keyword evidence="4" id="KW-1185">Reference proteome</keyword>
<evidence type="ECO:0000256" key="1">
    <source>
        <dbReference type="SAM" id="MobiDB-lite"/>
    </source>
</evidence>
<dbReference type="SUPFAM" id="SSF56300">
    <property type="entry name" value="Metallo-dependent phosphatases"/>
    <property type="match status" value="1"/>
</dbReference>
<dbReference type="PANTHER" id="PTHR46546:SF4">
    <property type="entry name" value="SHEWANELLA-LIKE PROTEIN PHOSPHATASE 1"/>
    <property type="match status" value="1"/>
</dbReference>
<dbReference type="Gene3D" id="3.60.21.10">
    <property type="match status" value="1"/>
</dbReference>
<dbReference type="Pfam" id="PF00149">
    <property type="entry name" value="Metallophos"/>
    <property type="match status" value="1"/>
</dbReference>
<dbReference type="InterPro" id="IPR029052">
    <property type="entry name" value="Metallo-depent_PP-like"/>
</dbReference>
<dbReference type="InterPro" id="IPR006186">
    <property type="entry name" value="Ser/Thr-sp_prot-phosphatase"/>
</dbReference>
<dbReference type="PANTHER" id="PTHR46546">
    <property type="entry name" value="SHEWANELLA-LIKE PROTEIN PHOSPHATASE 1"/>
    <property type="match status" value="1"/>
</dbReference>